<proteinExistence type="predicted"/>
<evidence type="ECO:0000313" key="1">
    <source>
        <dbReference type="EMBL" id="GAA0222267.1"/>
    </source>
</evidence>
<reference evidence="1 2" key="1">
    <citation type="journal article" date="2019" name="Int. J. Syst. Evol. Microbiol.">
        <title>The Global Catalogue of Microorganisms (GCM) 10K type strain sequencing project: providing services to taxonomists for standard genome sequencing and annotation.</title>
        <authorList>
            <consortium name="The Broad Institute Genomics Platform"/>
            <consortium name="The Broad Institute Genome Sequencing Center for Infectious Disease"/>
            <person name="Wu L."/>
            <person name="Ma J."/>
        </authorList>
    </citation>
    <scope>NUCLEOTIDE SEQUENCE [LARGE SCALE GENOMIC DNA]</scope>
    <source>
        <strain evidence="1 2">JCM 16240</strain>
    </source>
</reference>
<dbReference type="RefSeq" id="WP_343820272.1">
    <property type="nucleotide sequence ID" value="NZ_BAAAFN010000007.1"/>
</dbReference>
<protein>
    <submittedName>
        <fullName evidence="1">DUF488 domain-containing protein</fullName>
    </submittedName>
</protein>
<dbReference type="Proteomes" id="UP001501176">
    <property type="component" value="Unassembled WGS sequence"/>
</dbReference>
<dbReference type="PANTHER" id="PTHR39337:SF1">
    <property type="entry name" value="BLR5642 PROTEIN"/>
    <property type="match status" value="1"/>
</dbReference>
<keyword evidence="2" id="KW-1185">Reference proteome</keyword>
<dbReference type="InterPro" id="IPR014519">
    <property type="entry name" value="UCP024492"/>
</dbReference>
<dbReference type="Pfam" id="PF04343">
    <property type="entry name" value="DUF488"/>
    <property type="match status" value="1"/>
</dbReference>
<name>A0ABN0TI69_9BURK</name>
<dbReference type="PANTHER" id="PTHR39337">
    <property type="entry name" value="BLR5642 PROTEIN"/>
    <property type="match status" value="1"/>
</dbReference>
<organism evidence="1 2">
    <name type="scientific">Castellaniella daejeonensis</name>
    <dbReference type="NCBI Taxonomy" id="659013"/>
    <lineage>
        <taxon>Bacteria</taxon>
        <taxon>Pseudomonadati</taxon>
        <taxon>Pseudomonadota</taxon>
        <taxon>Betaproteobacteria</taxon>
        <taxon>Burkholderiales</taxon>
        <taxon>Alcaligenaceae</taxon>
        <taxon>Castellaniella</taxon>
    </lineage>
</organism>
<dbReference type="EMBL" id="BAAAFN010000007">
    <property type="protein sequence ID" value="GAA0222267.1"/>
    <property type="molecule type" value="Genomic_DNA"/>
</dbReference>
<accession>A0ABN0TI69</accession>
<evidence type="ECO:0000313" key="2">
    <source>
        <dbReference type="Proteomes" id="UP001501176"/>
    </source>
</evidence>
<gene>
    <name evidence="1" type="ORF">GCM10009125_09220</name>
</gene>
<dbReference type="InterPro" id="IPR007438">
    <property type="entry name" value="DUF488"/>
</dbReference>
<dbReference type="PIRSF" id="PIRSF024492">
    <property type="entry name" value="UCP024492"/>
    <property type="match status" value="1"/>
</dbReference>
<comment type="caution">
    <text evidence="1">The sequence shown here is derived from an EMBL/GenBank/DDBJ whole genome shotgun (WGS) entry which is preliminary data.</text>
</comment>
<sequence>MANPLYTIGHSTRSLDDFITLLAGAGIERLIDIRTVPRSRSNPQFNRDTLPAALAVHGIAYGHMADLGGLRGKSKTVPPDVNGYWENDSFHHYADYALSAAFRQGLSALIAQGQAQPTAMMCSESVWWRCHRRIVADHLIALGIPVFHIMGAGRLDPANLTPGAVIRDDGTVMYPGPAAAENATASP</sequence>